<gene>
    <name evidence="2" type="ORF">OsJ_27580</name>
</gene>
<reference evidence="2" key="1">
    <citation type="journal article" date="2005" name="PLoS Biol.">
        <title>The genomes of Oryza sativa: a history of duplications.</title>
        <authorList>
            <person name="Yu J."/>
            <person name="Wang J."/>
            <person name="Lin W."/>
            <person name="Li S."/>
            <person name="Li H."/>
            <person name="Zhou J."/>
            <person name="Ni P."/>
            <person name="Dong W."/>
            <person name="Hu S."/>
            <person name="Zeng C."/>
            <person name="Zhang J."/>
            <person name="Zhang Y."/>
            <person name="Li R."/>
            <person name="Xu Z."/>
            <person name="Li S."/>
            <person name="Li X."/>
            <person name="Zheng H."/>
            <person name="Cong L."/>
            <person name="Lin L."/>
            <person name="Yin J."/>
            <person name="Geng J."/>
            <person name="Li G."/>
            <person name="Shi J."/>
            <person name="Liu J."/>
            <person name="Lv H."/>
            <person name="Li J."/>
            <person name="Wang J."/>
            <person name="Deng Y."/>
            <person name="Ran L."/>
            <person name="Shi X."/>
            <person name="Wang X."/>
            <person name="Wu Q."/>
            <person name="Li C."/>
            <person name="Ren X."/>
            <person name="Wang J."/>
            <person name="Wang X."/>
            <person name="Li D."/>
            <person name="Liu D."/>
            <person name="Zhang X."/>
            <person name="Ji Z."/>
            <person name="Zhao W."/>
            <person name="Sun Y."/>
            <person name="Zhang Z."/>
            <person name="Bao J."/>
            <person name="Han Y."/>
            <person name="Dong L."/>
            <person name="Ji J."/>
            <person name="Chen P."/>
            <person name="Wu S."/>
            <person name="Liu J."/>
            <person name="Xiao Y."/>
            <person name="Bu D."/>
            <person name="Tan J."/>
            <person name="Yang L."/>
            <person name="Ye C."/>
            <person name="Zhang J."/>
            <person name="Xu J."/>
            <person name="Zhou Y."/>
            <person name="Yu Y."/>
            <person name="Zhang B."/>
            <person name="Zhuang S."/>
            <person name="Wei H."/>
            <person name="Liu B."/>
            <person name="Lei M."/>
            <person name="Yu H."/>
            <person name="Li Y."/>
            <person name="Xu H."/>
            <person name="Wei S."/>
            <person name="He X."/>
            <person name="Fang L."/>
            <person name="Zhang Z."/>
            <person name="Zhang Y."/>
            <person name="Huang X."/>
            <person name="Su Z."/>
            <person name="Tong W."/>
            <person name="Li J."/>
            <person name="Tong Z."/>
            <person name="Li S."/>
            <person name="Ye J."/>
            <person name="Wang L."/>
            <person name="Fang L."/>
            <person name="Lei T."/>
            <person name="Chen C."/>
            <person name="Chen H."/>
            <person name="Xu Z."/>
            <person name="Li H."/>
            <person name="Huang H."/>
            <person name="Zhang F."/>
            <person name="Xu H."/>
            <person name="Li N."/>
            <person name="Zhao C."/>
            <person name="Li S."/>
            <person name="Dong L."/>
            <person name="Huang Y."/>
            <person name="Li L."/>
            <person name="Xi Y."/>
            <person name="Qi Q."/>
            <person name="Li W."/>
            <person name="Zhang B."/>
            <person name="Hu W."/>
            <person name="Zhang Y."/>
            <person name="Tian X."/>
            <person name="Jiao Y."/>
            <person name="Liang X."/>
            <person name="Jin J."/>
            <person name="Gao L."/>
            <person name="Zheng W."/>
            <person name="Hao B."/>
            <person name="Liu S."/>
            <person name="Wang W."/>
            <person name="Yuan L."/>
            <person name="Cao M."/>
            <person name="McDermott J."/>
            <person name="Samudrala R."/>
            <person name="Wang J."/>
            <person name="Wong G.K."/>
            <person name="Yang H."/>
        </authorList>
    </citation>
    <scope>NUCLEOTIDE SEQUENCE [LARGE SCALE GENOMIC DNA]</scope>
</reference>
<accession>A3BTV4</accession>
<name>A3BTV4_ORYSJ</name>
<feature type="compositionally biased region" description="Basic residues" evidence="1">
    <location>
        <begin position="182"/>
        <end position="197"/>
    </location>
</feature>
<reference evidence="2" key="2">
    <citation type="submission" date="2008-12" db="EMBL/GenBank/DDBJ databases">
        <title>Improved gene annotation of the rice (Oryza sativa) genomes.</title>
        <authorList>
            <person name="Wang J."/>
            <person name="Li R."/>
            <person name="Fan W."/>
            <person name="Huang Q."/>
            <person name="Zhang J."/>
            <person name="Zhou Y."/>
            <person name="Hu Y."/>
            <person name="Zi S."/>
            <person name="Li J."/>
            <person name="Ni P."/>
            <person name="Zheng H."/>
            <person name="Zhang Y."/>
            <person name="Zhao M."/>
            <person name="Hao Q."/>
            <person name="McDermott J."/>
            <person name="Samudrala R."/>
            <person name="Kristiansen K."/>
            <person name="Wong G.K.-S."/>
        </authorList>
    </citation>
    <scope>NUCLEOTIDE SEQUENCE</scope>
</reference>
<dbReference type="Proteomes" id="UP000007752">
    <property type="component" value="Chromosome 8"/>
</dbReference>
<dbReference type="EMBL" id="CM000145">
    <property type="protein sequence ID" value="EAZ42993.1"/>
    <property type="molecule type" value="Genomic_DNA"/>
</dbReference>
<protein>
    <submittedName>
        <fullName evidence="2">Uncharacterized protein</fullName>
    </submittedName>
</protein>
<dbReference type="AlphaFoldDB" id="A3BTV4"/>
<feature type="region of interest" description="Disordered" evidence="1">
    <location>
        <begin position="171"/>
        <end position="228"/>
    </location>
</feature>
<organism evidence="2">
    <name type="scientific">Oryza sativa subsp. japonica</name>
    <name type="common">Rice</name>
    <dbReference type="NCBI Taxonomy" id="39947"/>
    <lineage>
        <taxon>Eukaryota</taxon>
        <taxon>Viridiplantae</taxon>
        <taxon>Streptophyta</taxon>
        <taxon>Embryophyta</taxon>
        <taxon>Tracheophyta</taxon>
        <taxon>Spermatophyta</taxon>
        <taxon>Magnoliopsida</taxon>
        <taxon>Liliopsida</taxon>
        <taxon>Poales</taxon>
        <taxon>Poaceae</taxon>
        <taxon>BOP clade</taxon>
        <taxon>Oryzoideae</taxon>
        <taxon>Oryzeae</taxon>
        <taxon>Oryzinae</taxon>
        <taxon>Oryza</taxon>
        <taxon>Oryza sativa</taxon>
    </lineage>
</organism>
<proteinExistence type="predicted"/>
<evidence type="ECO:0000256" key="1">
    <source>
        <dbReference type="SAM" id="MobiDB-lite"/>
    </source>
</evidence>
<evidence type="ECO:0000313" key="2">
    <source>
        <dbReference type="EMBL" id="EAZ42993.1"/>
    </source>
</evidence>
<sequence length="320" mass="35348">MGYQNGIAVEAELGDMRHPHQVFGVIWAKETTFLQPCDVFDPSTIFMAKSYGQFPEIGPPNHPIFVGSISDELSVDETRLLEHRRCGNQGGYPPSPGTLSLDHREVQRLQIREPGELSGQVGETAAVELEGGKLAEGEEAGVELLVHELVPEGQLQVPEAAAEVEVEEQSWKAVGDQERSRVARRKERTGAVRRRSRASTSEAPMPGLLRRPTVGSDSQRRRHARDSAEVRTTSWMWRRERMLSRTSRGSEPSASIAGPTLRRCLLGGGGGDRTSAISVPPRAPKPNRSRAVLRIVRKIKIFPGRTAVEPIWTGPYVRET</sequence>